<evidence type="ECO:0000259" key="5">
    <source>
        <dbReference type="PROSITE" id="PS50977"/>
    </source>
</evidence>
<gene>
    <name evidence="6" type="ORF">ABF77_20270</name>
</gene>
<dbReference type="InterPro" id="IPR036271">
    <property type="entry name" value="Tet_transcr_reg_TetR-rel_C_sf"/>
</dbReference>
<dbReference type="PANTHER" id="PTHR30055">
    <property type="entry name" value="HTH-TYPE TRANSCRIPTIONAL REGULATOR RUTR"/>
    <property type="match status" value="1"/>
</dbReference>
<dbReference type="SUPFAM" id="SSF46689">
    <property type="entry name" value="Homeodomain-like"/>
    <property type="match status" value="1"/>
</dbReference>
<dbReference type="SUPFAM" id="SSF48498">
    <property type="entry name" value="Tetracyclin repressor-like, C-terminal domain"/>
    <property type="match status" value="1"/>
</dbReference>
<evidence type="ECO:0000256" key="2">
    <source>
        <dbReference type="ARBA" id="ARBA00023125"/>
    </source>
</evidence>
<keyword evidence="2 4" id="KW-0238">DNA-binding</keyword>
<keyword evidence="3" id="KW-0804">Transcription</keyword>
<evidence type="ECO:0000313" key="7">
    <source>
        <dbReference type="Proteomes" id="UP000036013"/>
    </source>
</evidence>
<dbReference type="PANTHER" id="PTHR30055:SF234">
    <property type="entry name" value="HTH-TYPE TRANSCRIPTIONAL REGULATOR BETI"/>
    <property type="match status" value="1"/>
</dbReference>
<keyword evidence="1" id="KW-0805">Transcription regulation</keyword>
<protein>
    <submittedName>
        <fullName evidence="6">TetR family transcriptional regulator</fullName>
    </submittedName>
</protein>
<dbReference type="InterPro" id="IPR001647">
    <property type="entry name" value="HTH_TetR"/>
</dbReference>
<accession>A0A837L9Z4</accession>
<dbReference type="InterPro" id="IPR041479">
    <property type="entry name" value="TetR_CgmR_C"/>
</dbReference>
<dbReference type="Pfam" id="PF17937">
    <property type="entry name" value="TetR_C_28"/>
    <property type="match status" value="1"/>
</dbReference>
<dbReference type="Proteomes" id="UP000036013">
    <property type="component" value="Unassembled WGS sequence"/>
</dbReference>
<evidence type="ECO:0000313" key="6">
    <source>
        <dbReference type="EMBL" id="KLP91400.1"/>
    </source>
</evidence>
<proteinExistence type="predicted"/>
<dbReference type="AlphaFoldDB" id="A0A837L9Z4"/>
<dbReference type="InterPro" id="IPR050109">
    <property type="entry name" value="HTH-type_TetR-like_transc_reg"/>
</dbReference>
<name>A0A837L9Z4_9ENTR</name>
<evidence type="ECO:0000256" key="3">
    <source>
        <dbReference type="ARBA" id="ARBA00023163"/>
    </source>
</evidence>
<dbReference type="Gene3D" id="1.10.357.10">
    <property type="entry name" value="Tetracycline Repressor, domain 2"/>
    <property type="match status" value="1"/>
</dbReference>
<dbReference type="GO" id="GO:0003700">
    <property type="term" value="F:DNA-binding transcription factor activity"/>
    <property type="evidence" value="ECO:0007669"/>
    <property type="project" value="TreeGrafter"/>
</dbReference>
<dbReference type="Pfam" id="PF00440">
    <property type="entry name" value="TetR_N"/>
    <property type="match status" value="1"/>
</dbReference>
<organism evidence="6 7">
    <name type="scientific">Enterobacter roggenkampii</name>
    <dbReference type="NCBI Taxonomy" id="1812935"/>
    <lineage>
        <taxon>Bacteria</taxon>
        <taxon>Pseudomonadati</taxon>
        <taxon>Pseudomonadota</taxon>
        <taxon>Gammaproteobacteria</taxon>
        <taxon>Enterobacterales</taxon>
        <taxon>Enterobacteriaceae</taxon>
        <taxon>Enterobacter</taxon>
        <taxon>Enterobacter cloacae complex</taxon>
    </lineage>
</organism>
<dbReference type="EMBL" id="LEDI01000108">
    <property type="protein sequence ID" value="KLP91400.1"/>
    <property type="molecule type" value="Genomic_DNA"/>
</dbReference>
<feature type="DNA-binding region" description="H-T-H motif" evidence="4">
    <location>
        <begin position="27"/>
        <end position="46"/>
    </location>
</feature>
<dbReference type="GO" id="GO:0000976">
    <property type="term" value="F:transcription cis-regulatory region binding"/>
    <property type="evidence" value="ECO:0007669"/>
    <property type="project" value="TreeGrafter"/>
</dbReference>
<evidence type="ECO:0000256" key="4">
    <source>
        <dbReference type="PROSITE-ProRule" id="PRU00335"/>
    </source>
</evidence>
<dbReference type="RefSeq" id="WP_047748640.1">
    <property type="nucleotide sequence ID" value="NZ_LEDI01000108.1"/>
</dbReference>
<sequence>MARPNKREEALNAVVSIIEREGITALTLDAVAAETGMTRAGLLYHFPSREDLLLATHEHLANAWEQGMASSAGKAISETTPAEKHAAYIKVCARSARRVELLLMLESTDNPELATFWQRVMDRWAPPPTANNYQELDAFIARLAADGLWAHEALSAQKLPQELRDRVVSRLVAMASPFSEESNQS</sequence>
<comment type="caution">
    <text evidence="6">The sequence shown here is derived from an EMBL/GenBank/DDBJ whole genome shotgun (WGS) entry which is preliminary data.</text>
</comment>
<dbReference type="InterPro" id="IPR009057">
    <property type="entry name" value="Homeodomain-like_sf"/>
</dbReference>
<dbReference type="PROSITE" id="PS50977">
    <property type="entry name" value="HTH_TETR_2"/>
    <property type="match status" value="1"/>
</dbReference>
<reference evidence="6 7" key="1">
    <citation type="submission" date="2015-06" db="EMBL/GenBank/DDBJ databases">
        <authorList>
            <person name="Adams M."/>
            <person name="Sutton G."/>
            <person name="Nelson K."/>
            <person name="Bonomo R."/>
            <person name="McCorrison J."/>
            <person name="Sanka R."/>
            <person name="Brinkac L."/>
            <person name="Nierman W."/>
        </authorList>
    </citation>
    <scope>NUCLEOTIDE SEQUENCE [LARGE SCALE GENOMIC DNA]</scope>
    <source>
        <strain evidence="6 7">GN02692</strain>
    </source>
</reference>
<feature type="domain" description="HTH tetR-type" evidence="5">
    <location>
        <begin position="4"/>
        <end position="64"/>
    </location>
</feature>
<evidence type="ECO:0000256" key="1">
    <source>
        <dbReference type="ARBA" id="ARBA00023015"/>
    </source>
</evidence>
<dbReference type="PRINTS" id="PR00455">
    <property type="entry name" value="HTHTETR"/>
</dbReference>